<dbReference type="EC" id="1.11.1.5" evidence="10"/>
<dbReference type="KEGG" id="nhl:Nhal_0103"/>
<dbReference type="InterPro" id="IPR009056">
    <property type="entry name" value="Cyt_c-like_dom"/>
</dbReference>
<sequence length="484" mass="52322">MQKKFTLSFCAFLLASTPLHSVTSHELSPSPRGSNFYNNLASFPLLLTHTPTYSHSHHGLPAPTADSDFYDHGTPAPTKVQLGKFLFFDKILSGNRNISCATCHHPLAATGDGLSLPVGEGGQGLGITRNTGLGDDAIYERVPRNATPLFNLGATSMTAMFHDGRVEVNLQATSGFHTPAGDDLPVGILDNVLAAQAMFPVTSAAEMAGQPGENSIADAAAADNLAGSGGVWEQLAERLKANAEYVRLFGEAFDLTAEEITYAHAANAIAAFEAVAWRADNSPFDRYLRGNKKAMSWEAIQGMMLFYGKADCSSCHSGIFQTDMQYHAIAMPQIGPGKGDGAEGHEDFGRERVTDDPADRYRFRTPPLRNVVITGPWGHDGAYNTLEGIIRHHLDPVTALLTYDCPEEAKLPFREDLDFLDCQVQNDTSKVNQIAAANELPLRELSDEEVSHLLAFLHALTDPASLDLRHDVPSHVPSGLTLVE</sequence>
<dbReference type="OrthoDB" id="9805202at2"/>
<dbReference type="Pfam" id="PF03150">
    <property type="entry name" value="CCP_MauG"/>
    <property type="match status" value="1"/>
</dbReference>
<dbReference type="GO" id="GO:0009055">
    <property type="term" value="F:electron transfer activity"/>
    <property type="evidence" value="ECO:0007669"/>
    <property type="project" value="InterPro"/>
</dbReference>
<dbReference type="GO" id="GO:0030313">
    <property type="term" value="C:cell envelope"/>
    <property type="evidence" value="ECO:0007669"/>
    <property type="project" value="UniProtKB-SubCell"/>
</dbReference>
<keyword evidence="3 7" id="KW-0479">Metal-binding</keyword>
<dbReference type="InterPro" id="IPR004852">
    <property type="entry name" value="Di-haem_cyt_c_peroxidsae"/>
</dbReference>
<dbReference type="GO" id="GO:0020037">
    <property type="term" value="F:heme binding"/>
    <property type="evidence" value="ECO:0007669"/>
    <property type="project" value="InterPro"/>
</dbReference>
<name>D5C4Q0_NITHN</name>
<feature type="domain" description="Cytochrome c" evidence="9">
    <location>
        <begin position="297"/>
        <end position="461"/>
    </location>
</feature>
<keyword evidence="4 8" id="KW-0732">Signal</keyword>
<dbReference type="PANTHER" id="PTHR30600:SF10">
    <property type="entry name" value="BLL6722 PROTEIN"/>
    <property type="match status" value="1"/>
</dbReference>
<evidence type="ECO:0000313" key="11">
    <source>
        <dbReference type="Proteomes" id="UP000001844"/>
    </source>
</evidence>
<protein>
    <submittedName>
        <fullName evidence="10">Cytochrome-c peroxidase</fullName>
        <ecNumber evidence="10">1.11.1.5</ecNumber>
    </submittedName>
</protein>
<evidence type="ECO:0000256" key="4">
    <source>
        <dbReference type="ARBA" id="ARBA00022729"/>
    </source>
</evidence>
<dbReference type="GO" id="GO:0046872">
    <property type="term" value="F:metal ion binding"/>
    <property type="evidence" value="ECO:0007669"/>
    <property type="project" value="UniProtKB-KW"/>
</dbReference>
<keyword evidence="11" id="KW-1185">Reference proteome</keyword>
<dbReference type="Proteomes" id="UP000001844">
    <property type="component" value="Chromosome"/>
</dbReference>
<organism evidence="10 11">
    <name type="scientific">Nitrosococcus halophilus (strain Nc4)</name>
    <dbReference type="NCBI Taxonomy" id="472759"/>
    <lineage>
        <taxon>Bacteria</taxon>
        <taxon>Pseudomonadati</taxon>
        <taxon>Pseudomonadota</taxon>
        <taxon>Gammaproteobacteria</taxon>
        <taxon>Chromatiales</taxon>
        <taxon>Chromatiaceae</taxon>
        <taxon>Nitrosococcus</taxon>
    </lineage>
</organism>
<dbReference type="SUPFAM" id="SSF46626">
    <property type="entry name" value="Cytochrome c"/>
    <property type="match status" value="2"/>
</dbReference>
<dbReference type="eggNOG" id="COG1858">
    <property type="taxonomic scope" value="Bacteria"/>
</dbReference>
<feature type="chain" id="PRO_5003070338" evidence="8">
    <location>
        <begin position="22"/>
        <end position="484"/>
    </location>
</feature>
<dbReference type="RefSeq" id="WP_013031219.1">
    <property type="nucleotide sequence ID" value="NC_013960.1"/>
</dbReference>
<evidence type="ECO:0000256" key="2">
    <source>
        <dbReference type="ARBA" id="ARBA00022617"/>
    </source>
</evidence>
<evidence type="ECO:0000259" key="9">
    <source>
        <dbReference type="PROSITE" id="PS51007"/>
    </source>
</evidence>
<accession>D5C4Q0</accession>
<dbReference type="InterPro" id="IPR051395">
    <property type="entry name" value="Cytochrome_c_Peroxidase/MauG"/>
</dbReference>
<reference evidence="11" key="1">
    <citation type="submission" date="2010-04" db="EMBL/GenBank/DDBJ databases">
        <title>Complete genome sequence of Nitrosococcus halophilus Nc4, a salt-adapted, aerobic obligate ammonia-oxidizing sulfur purple bacterium.</title>
        <authorList>
            <consortium name="US DOE Joint Genome Institute"/>
            <person name="Campbell M.A."/>
            <person name="Malfatti S.A."/>
            <person name="Chain P.S.G."/>
            <person name="Heidelberg J.F."/>
            <person name="Ward B.B."/>
            <person name="Klotz M.G."/>
        </authorList>
    </citation>
    <scope>NUCLEOTIDE SEQUENCE [LARGE SCALE GENOMIC DNA]</scope>
    <source>
        <strain evidence="11">Nc4</strain>
    </source>
</reference>
<evidence type="ECO:0000256" key="8">
    <source>
        <dbReference type="SAM" id="SignalP"/>
    </source>
</evidence>
<dbReference type="EMBL" id="CP001798">
    <property type="protein sequence ID" value="ADE13323.1"/>
    <property type="molecule type" value="Genomic_DNA"/>
</dbReference>
<dbReference type="GO" id="GO:0004130">
    <property type="term" value="F:cytochrome-c peroxidase activity"/>
    <property type="evidence" value="ECO:0007669"/>
    <property type="project" value="UniProtKB-EC"/>
</dbReference>
<dbReference type="InterPro" id="IPR036909">
    <property type="entry name" value="Cyt_c-like_dom_sf"/>
</dbReference>
<dbReference type="HOGENOM" id="CLU_034652_5_0_6"/>
<dbReference type="AlphaFoldDB" id="D5C4Q0"/>
<keyword evidence="2 7" id="KW-0349">Heme</keyword>
<proteinExistence type="predicted"/>
<feature type="signal peptide" evidence="8">
    <location>
        <begin position="1"/>
        <end position="21"/>
    </location>
</feature>
<evidence type="ECO:0000256" key="6">
    <source>
        <dbReference type="ARBA" id="ARBA00023004"/>
    </source>
</evidence>
<keyword evidence="10" id="KW-0575">Peroxidase</keyword>
<dbReference type="PANTHER" id="PTHR30600">
    <property type="entry name" value="CYTOCHROME C PEROXIDASE-RELATED"/>
    <property type="match status" value="1"/>
</dbReference>
<evidence type="ECO:0000256" key="3">
    <source>
        <dbReference type="ARBA" id="ARBA00022723"/>
    </source>
</evidence>
<evidence type="ECO:0000256" key="1">
    <source>
        <dbReference type="ARBA" id="ARBA00004196"/>
    </source>
</evidence>
<dbReference type="Gene3D" id="1.10.760.10">
    <property type="entry name" value="Cytochrome c-like domain"/>
    <property type="match status" value="2"/>
</dbReference>
<dbReference type="PROSITE" id="PS51007">
    <property type="entry name" value="CYTC"/>
    <property type="match status" value="1"/>
</dbReference>
<evidence type="ECO:0000256" key="5">
    <source>
        <dbReference type="ARBA" id="ARBA00023002"/>
    </source>
</evidence>
<dbReference type="STRING" id="472759.Nhal_0103"/>
<gene>
    <name evidence="10" type="ordered locus">Nhal_0103</name>
</gene>
<comment type="subcellular location">
    <subcellularLocation>
        <location evidence="1">Cell envelope</location>
    </subcellularLocation>
</comment>
<keyword evidence="5 10" id="KW-0560">Oxidoreductase</keyword>
<keyword evidence="6 7" id="KW-0408">Iron</keyword>
<evidence type="ECO:0000313" key="10">
    <source>
        <dbReference type="EMBL" id="ADE13323.1"/>
    </source>
</evidence>
<evidence type="ECO:0000256" key="7">
    <source>
        <dbReference type="PROSITE-ProRule" id="PRU00433"/>
    </source>
</evidence>